<evidence type="ECO:0000256" key="1">
    <source>
        <dbReference type="ARBA" id="ARBA00004651"/>
    </source>
</evidence>
<feature type="transmembrane region" description="Helical" evidence="8">
    <location>
        <begin position="366"/>
        <end position="392"/>
    </location>
</feature>
<keyword evidence="6 8" id="KW-1133">Transmembrane helix</keyword>
<feature type="transmembrane region" description="Helical" evidence="8">
    <location>
        <begin position="21"/>
        <end position="40"/>
    </location>
</feature>
<feature type="transmembrane region" description="Helical" evidence="8">
    <location>
        <begin position="121"/>
        <end position="138"/>
    </location>
</feature>
<dbReference type="Proteomes" id="UP001244552">
    <property type="component" value="Unassembled WGS sequence"/>
</dbReference>
<feature type="transmembrane region" description="Helical" evidence="8">
    <location>
        <begin position="239"/>
        <end position="257"/>
    </location>
</feature>
<evidence type="ECO:0000256" key="4">
    <source>
        <dbReference type="ARBA" id="ARBA00022475"/>
    </source>
</evidence>
<comment type="similarity">
    <text evidence="2">Belongs to the major facilitator superfamily. EmrB family.</text>
</comment>
<feature type="transmembrane region" description="Helical" evidence="8">
    <location>
        <begin position="177"/>
        <end position="194"/>
    </location>
</feature>
<feature type="transmembrane region" description="Helical" evidence="8">
    <location>
        <begin position="60"/>
        <end position="79"/>
    </location>
</feature>
<feature type="transmembrane region" description="Helical" evidence="8">
    <location>
        <begin position="214"/>
        <end position="233"/>
    </location>
</feature>
<dbReference type="Pfam" id="PF07690">
    <property type="entry name" value="MFS_1"/>
    <property type="match status" value="1"/>
</dbReference>
<dbReference type="PANTHER" id="PTHR42718">
    <property type="entry name" value="MAJOR FACILITATOR SUPERFAMILY MULTIDRUG TRANSPORTER MFSC"/>
    <property type="match status" value="1"/>
</dbReference>
<evidence type="ECO:0000256" key="8">
    <source>
        <dbReference type="SAM" id="Phobius"/>
    </source>
</evidence>
<evidence type="ECO:0000256" key="5">
    <source>
        <dbReference type="ARBA" id="ARBA00022692"/>
    </source>
</evidence>
<evidence type="ECO:0000256" key="2">
    <source>
        <dbReference type="ARBA" id="ARBA00008537"/>
    </source>
</evidence>
<feature type="transmembrane region" description="Helical" evidence="8">
    <location>
        <begin position="150"/>
        <end position="171"/>
    </location>
</feature>
<dbReference type="PROSITE" id="PS50850">
    <property type="entry name" value="MFS"/>
    <property type="match status" value="1"/>
</dbReference>
<dbReference type="Gene3D" id="1.20.1250.20">
    <property type="entry name" value="MFS general substrate transporter like domains"/>
    <property type="match status" value="1"/>
</dbReference>
<feature type="transmembrane region" description="Helical" evidence="8">
    <location>
        <begin position="278"/>
        <end position="303"/>
    </location>
</feature>
<dbReference type="Gene3D" id="1.20.1720.10">
    <property type="entry name" value="Multidrug resistance protein D"/>
    <property type="match status" value="1"/>
</dbReference>
<organism evidence="10 11">
    <name type="scientific">Azospirillum picis</name>
    <dbReference type="NCBI Taxonomy" id="488438"/>
    <lineage>
        <taxon>Bacteria</taxon>
        <taxon>Pseudomonadati</taxon>
        <taxon>Pseudomonadota</taxon>
        <taxon>Alphaproteobacteria</taxon>
        <taxon>Rhodospirillales</taxon>
        <taxon>Azospirillaceae</taxon>
        <taxon>Azospirillum</taxon>
    </lineage>
</organism>
<feature type="transmembrane region" description="Helical" evidence="8">
    <location>
        <begin position="342"/>
        <end position="360"/>
    </location>
</feature>
<sequence length="467" mass="47684">MSAPPPPRAAEPCADVRRPTLVLVSAMMGVVLVSLDVSVVNVALEALRQSFDVQIDGLQWILNIYTLVYAVLLLSAGALSDRIGARATFLLGFLFFTLSSAACGLAPSFGILLAARAVQGVGAALLVPSAMALLQHTYPDPRRRARAVGLWAGAGSLALAGGPVLGGALIAHVGWRSIFLINLPFGLIGACLSLRYAPRIGQALKRGADPGGQIVAAMALTGFTGALTQAGALGWSHPLILAGLIAGGVLFAAFLAIEARSPHPMMPLELFRNPGFSTALFVGMVINFVYYGLVFVFSLFFQMVQGKSALATGLAFVPLTALIMVVNVIAGTLIGRFGVRPVMLAGLTVAAIGYVAMLSIQAGSSYAAIAPTFIAAGVGIALTVPSIMTAALSGASPARAGIGAGVLNSARQIGGAIGVALFGSILGAMGPDRFVLGMHISIALTGAALVAALLVALAFIPLDEHRP</sequence>
<gene>
    <name evidence="10" type="ORF">QO018_000474</name>
</gene>
<keyword evidence="3" id="KW-0813">Transport</keyword>
<dbReference type="InterPro" id="IPR036259">
    <property type="entry name" value="MFS_trans_sf"/>
</dbReference>
<feature type="transmembrane region" description="Helical" evidence="8">
    <location>
        <begin position="436"/>
        <end position="460"/>
    </location>
</feature>
<evidence type="ECO:0000256" key="3">
    <source>
        <dbReference type="ARBA" id="ARBA00022448"/>
    </source>
</evidence>
<dbReference type="PANTHER" id="PTHR42718:SF9">
    <property type="entry name" value="MAJOR FACILITATOR SUPERFAMILY MULTIDRUG TRANSPORTER MFSC"/>
    <property type="match status" value="1"/>
</dbReference>
<dbReference type="InterPro" id="IPR020846">
    <property type="entry name" value="MFS_dom"/>
</dbReference>
<proteinExistence type="inferred from homology"/>
<evidence type="ECO:0000256" key="6">
    <source>
        <dbReference type="ARBA" id="ARBA00022989"/>
    </source>
</evidence>
<feature type="transmembrane region" description="Helical" evidence="8">
    <location>
        <begin position="91"/>
        <end position="115"/>
    </location>
</feature>
<keyword evidence="11" id="KW-1185">Reference proteome</keyword>
<feature type="transmembrane region" description="Helical" evidence="8">
    <location>
        <begin position="309"/>
        <end position="330"/>
    </location>
</feature>
<keyword evidence="5 8" id="KW-0812">Transmembrane</keyword>
<feature type="domain" description="Major facilitator superfamily (MFS) profile" evidence="9">
    <location>
        <begin position="22"/>
        <end position="464"/>
    </location>
</feature>
<comment type="subcellular location">
    <subcellularLocation>
        <location evidence="1">Cell membrane</location>
        <topology evidence="1">Multi-pass membrane protein</topology>
    </subcellularLocation>
</comment>
<accession>A0ABU0MDY1</accession>
<dbReference type="InterPro" id="IPR004638">
    <property type="entry name" value="EmrB-like"/>
</dbReference>
<dbReference type="RefSeq" id="WP_209977519.1">
    <property type="nucleotide sequence ID" value="NZ_JAGINO010000001.1"/>
</dbReference>
<evidence type="ECO:0000259" key="9">
    <source>
        <dbReference type="PROSITE" id="PS50850"/>
    </source>
</evidence>
<evidence type="ECO:0000256" key="7">
    <source>
        <dbReference type="ARBA" id="ARBA00023136"/>
    </source>
</evidence>
<evidence type="ECO:0000313" key="11">
    <source>
        <dbReference type="Proteomes" id="UP001244552"/>
    </source>
</evidence>
<protein>
    <submittedName>
        <fullName evidence="10">DHA2 family methylenomycin A resistance protein-like MFS transporter</fullName>
    </submittedName>
</protein>
<reference evidence="10 11" key="1">
    <citation type="submission" date="2023-07" db="EMBL/GenBank/DDBJ databases">
        <title>Genomic Encyclopedia of Type Strains, Phase IV (KMG-IV): sequencing the most valuable type-strain genomes for metagenomic binning, comparative biology and taxonomic classification.</title>
        <authorList>
            <person name="Goeker M."/>
        </authorList>
    </citation>
    <scope>NUCLEOTIDE SEQUENCE [LARGE SCALE GENOMIC DNA]</scope>
    <source>
        <strain evidence="10 11">DSM 19922</strain>
    </source>
</reference>
<dbReference type="CDD" id="cd17321">
    <property type="entry name" value="MFS_MMR_MDR_like"/>
    <property type="match status" value="1"/>
</dbReference>
<name>A0ABU0MDY1_9PROT</name>
<keyword evidence="4" id="KW-1003">Cell membrane</keyword>
<dbReference type="NCBIfam" id="TIGR00711">
    <property type="entry name" value="efflux_EmrB"/>
    <property type="match status" value="1"/>
</dbReference>
<dbReference type="EMBL" id="JAUSVU010000001">
    <property type="protein sequence ID" value="MDQ0531642.1"/>
    <property type="molecule type" value="Genomic_DNA"/>
</dbReference>
<evidence type="ECO:0000313" key="10">
    <source>
        <dbReference type="EMBL" id="MDQ0531642.1"/>
    </source>
</evidence>
<keyword evidence="7 8" id="KW-0472">Membrane</keyword>
<comment type="caution">
    <text evidence="10">The sequence shown here is derived from an EMBL/GenBank/DDBJ whole genome shotgun (WGS) entry which is preliminary data.</text>
</comment>
<dbReference type="InterPro" id="IPR011701">
    <property type="entry name" value="MFS"/>
</dbReference>
<feature type="transmembrane region" description="Helical" evidence="8">
    <location>
        <begin position="413"/>
        <end position="430"/>
    </location>
</feature>
<dbReference type="SUPFAM" id="SSF103473">
    <property type="entry name" value="MFS general substrate transporter"/>
    <property type="match status" value="1"/>
</dbReference>